<keyword evidence="4 10" id="KW-0479">Metal-binding</keyword>
<dbReference type="GO" id="GO:0002098">
    <property type="term" value="P:tRNA wobble uridine modification"/>
    <property type="evidence" value="ECO:0007669"/>
    <property type="project" value="TreeGrafter"/>
</dbReference>
<dbReference type="InterPro" id="IPR018948">
    <property type="entry name" value="GTP-bd_TrmE_N"/>
</dbReference>
<comment type="subcellular location">
    <subcellularLocation>
        <location evidence="10">Cytoplasm</location>
    </subcellularLocation>
</comment>
<dbReference type="InterPro" id="IPR005225">
    <property type="entry name" value="Small_GTP-bd"/>
</dbReference>
<proteinExistence type="inferred from homology"/>
<protein>
    <recommendedName>
        <fullName evidence="10">tRNA modification GTPase MnmE</fullName>
        <ecNumber evidence="10">3.6.-.-</ecNumber>
    </recommendedName>
</protein>
<dbReference type="PANTHER" id="PTHR42714:SF2">
    <property type="entry name" value="TRNA MODIFICATION GTPASE GTPBP3, MITOCHONDRIAL"/>
    <property type="match status" value="1"/>
</dbReference>
<dbReference type="FunFam" id="3.30.1360.120:FF:000003">
    <property type="entry name" value="tRNA modification GTPase MnmE"/>
    <property type="match status" value="1"/>
</dbReference>
<evidence type="ECO:0000256" key="8">
    <source>
        <dbReference type="ARBA" id="ARBA00022958"/>
    </source>
</evidence>
<feature type="binding site" evidence="10">
    <location>
        <begin position="247"/>
        <end position="253"/>
    </location>
    <ligand>
        <name>GTP</name>
        <dbReference type="ChEBI" id="CHEBI:37565"/>
    </ligand>
</feature>
<evidence type="ECO:0000256" key="2">
    <source>
        <dbReference type="ARBA" id="ARBA00022490"/>
    </source>
</evidence>
<dbReference type="Gene3D" id="3.40.50.300">
    <property type="entry name" value="P-loop containing nucleotide triphosphate hydrolases"/>
    <property type="match status" value="1"/>
</dbReference>
<dbReference type="Gene3D" id="3.30.1360.120">
    <property type="entry name" value="Probable tRNA modification gtpase trme, domain 1"/>
    <property type="match status" value="1"/>
</dbReference>
<keyword evidence="14" id="KW-1185">Reference proteome</keyword>
<evidence type="ECO:0000256" key="9">
    <source>
        <dbReference type="ARBA" id="ARBA00023134"/>
    </source>
</evidence>
<feature type="binding site" evidence="10">
    <location>
        <position position="253"/>
    </location>
    <ligand>
        <name>Mg(2+)</name>
        <dbReference type="ChEBI" id="CHEBI:18420"/>
    </ligand>
</feature>
<dbReference type="GO" id="GO:0005829">
    <property type="term" value="C:cytosol"/>
    <property type="evidence" value="ECO:0007669"/>
    <property type="project" value="TreeGrafter"/>
</dbReference>
<dbReference type="PANTHER" id="PTHR42714">
    <property type="entry name" value="TRNA MODIFICATION GTPASE GTPBP3"/>
    <property type="match status" value="1"/>
</dbReference>
<feature type="domain" description="TrmE-type G" evidence="12">
    <location>
        <begin position="218"/>
        <end position="379"/>
    </location>
</feature>
<dbReference type="Proteomes" id="UP000215002">
    <property type="component" value="Chromosome"/>
</dbReference>
<dbReference type="InterPro" id="IPR004520">
    <property type="entry name" value="GTPase_MnmE"/>
</dbReference>
<keyword evidence="2 10" id="KW-0963">Cytoplasm</keyword>
<sequence length="456" mass="49760">MNQQETIVALATPSGTGAIGIIRLSGPEAITISNSVFKGKDLTKQPSHTIHFGSIADGELVLDEVLVSIFVGPKSYTRENVVEISCHGSAYIIESIIKLLIKKGARSAKAGEFTLRAFLNGQLDLSQAEAVADLIASNSKASQQVALNQLRGGFSSQLQGLRDQLVQFASLIELELDFAEEDVEFANRDQLKKLIYEINKVIGSLIRSFELGNAIKQGVNTVIAGRPNAGKSTLLNALLNEERAIVSHIPGTTRDTIEEVLNIQGVNFRLIDTAGIREATDAVEQIGVARTMEKISQSALLIYVFDADVISNEELQQDIASLQKPGINMLMVANKIDLLDQTAKLTHLQAQGLPNFITVSAKQKLHIDELKSKIYTTAIKDQLTGDETMVTNIRHLEALQKTEESLIRVLNGIDSVTSDFLSMDIKQALYYLGEITGVVTTDDLLEHIFSKFCIGK</sequence>
<evidence type="ECO:0000256" key="5">
    <source>
        <dbReference type="ARBA" id="ARBA00022741"/>
    </source>
</evidence>
<dbReference type="KEGG" id="muc:MuYL_2169"/>
<dbReference type="Pfam" id="PF12631">
    <property type="entry name" value="MnmE_helical"/>
    <property type="match status" value="1"/>
</dbReference>
<dbReference type="NCBIfam" id="TIGR00450">
    <property type="entry name" value="mnmE_trmE_thdF"/>
    <property type="match status" value="1"/>
</dbReference>
<dbReference type="GO" id="GO:0005525">
    <property type="term" value="F:GTP binding"/>
    <property type="evidence" value="ECO:0007669"/>
    <property type="project" value="UniProtKB-UniRule"/>
</dbReference>
<comment type="subunit">
    <text evidence="10">Homodimer. Heterotetramer of two MnmE and two MnmG subunits.</text>
</comment>
<keyword evidence="5 10" id="KW-0547">Nucleotide-binding</keyword>
<dbReference type="InterPro" id="IPR027417">
    <property type="entry name" value="P-loop_NTPase"/>
</dbReference>
<feature type="binding site" evidence="10">
    <location>
        <begin position="272"/>
        <end position="275"/>
    </location>
    <ligand>
        <name>GTP</name>
        <dbReference type="ChEBI" id="CHEBI:37565"/>
    </ligand>
</feature>
<evidence type="ECO:0000256" key="4">
    <source>
        <dbReference type="ARBA" id="ARBA00022723"/>
    </source>
</evidence>
<keyword evidence="9 10" id="KW-0342">GTP-binding</keyword>
<keyword evidence="8 10" id="KW-0630">Potassium</keyword>
<evidence type="ECO:0000313" key="14">
    <source>
        <dbReference type="Proteomes" id="UP000215002"/>
    </source>
</evidence>
<dbReference type="GO" id="GO:0030488">
    <property type="term" value="P:tRNA methylation"/>
    <property type="evidence" value="ECO:0007669"/>
    <property type="project" value="TreeGrafter"/>
</dbReference>
<name>A0A223NVY9_9SPHI</name>
<dbReference type="OrthoDB" id="9805918at2"/>
<evidence type="ECO:0000256" key="3">
    <source>
        <dbReference type="ARBA" id="ARBA00022694"/>
    </source>
</evidence>
<feature type="binding site" evidence="10">
    <location>
        <position position="252"/>
    </location>
    <ligand>
        <name>K(+)</name>
        <dbReference type="ChEBI" id="CHEBI:29103"/>
    </ligand>
</feature>
<dbReference type="PRINTS" id="PR00449">
    <property type="entry name" value="RASTRNSFRMNG"/>
</dbReference>
<dbReference type="GO" id="GO:0046872">
    <property type="term" value="F:metal ion binding"/>
    <property type="evidence" value="ECO:0007669"/>
    <property type="project" value="UniProtKB-KW"/>
</dbReference>
<dbReference type="InterPro" id="IPR031168">
    <property type="entry name" value="G_TrmE"/>
</dbReference>
<dbReference type="CDD" id="cd14858">
    <property type="entry name" value="TrmE_N"/>
    <property type="match status" value="1"/>
</dbReference>
<dbReference type="SUPFAM" id="SSF52540">
    <property type="entry name" value="P-loop containing nucleoside triphosphate hydrolases"/>
    <property type="match status" value="1"/>
</dbReference>
<dbReference type="FunFam" id="3.40.50.300:FF:001376">
    <property type="entry name" value="tRNA modification GTPase MnmE"/>
    <property type="match status" value="1"/>
</dbReference>
<gene>
    <name evidence="10" type="primary">mnmE</name>
    <name evidence="10" type="synonym">trmE</name>
    <name evidence="13" type="ORF">MuYL_2169</name>
</gene>
<keyword evidence="6 10" id="KW-0378">Hydrolase</keyword>
<evidence type="ECO:0000313" key="13">
    <source>
        <dbReference type="EMBL" id="ASU34059.1"/>
    </source>
</evidence>
<dbReference type="GO" id="GO:0042802">
    <property type="term" value="F:identical protein binding"/>
    <property type="evidence" value="ECO:0007669"/>
    <property type="project" value="UniProtKB-ARBA"/>
</dbReference>
<dbReference type="CDD" id="cd04164">
    <property type="entry name" value="trmE"/>
    <property type="match status" value="1"/>
</dbReference>
<comment type="function">
    <text evidence="10">Exhibits a very high intrinsic GTPase hydrolysis rate. Involved in the addition of a carboxymethylaminomethyl (cmnm) group at the wobble position (U34) of certain tRNAs, forming tRNA-cmnm(5)s(2)U34.</text>
</comment>
<feature type="binding site" evidence="10">
    <location>
        <position position="247"/>
    </location>
    <ligand>
        <name>K(+)</name>
        <dbReference type="ChEBI" id="CHEBI:29103"/>
    </ligand>
</feature>
<keyword evidence="7 10" id="KW-0460">Magnesium</keyword>
<evidence type="ECO:0000256" key="1">
    <source>
        <dbReference type="ARBA" id="ARBA00011043"/>
    </source>
</evidence>
<dbReference type="GO" id="GO:0003924">
    <property type="term" value="F:GTPase activity"/>
    <property type="evidence" value="ECO:0007669"/>
    <property type="project" value="UniProtKB-UniRule"/>
</dbReference>
<dbReference type="AlphaFoldDB" id="A0A223NVY9"/>
<dbReference type="InterPro" id="IPR025867">
    <property type="entry name" value="MnmE_helical"/>
</dbReference>
<dbReference type="EC" id="3.6.-.-" evidence="10"/>
<dbReference type="PROSITE" id="PS51709">
    <property type="entry name" value="G_TRME"/>
    <property type="match status" value="1"/>
</dbReference>
<dbReference type="HAMAP" id="MF_00379">
    <property type="entry name" value="GTPase_MnmE"/>
    <property type="match status" value="1"/>
</dbReference>
<dbReference type="Gene3D" id="1.20.120.430">
    <property type="entry name" value="tRNA modification GTPase MnmE domain 2"/>
    <property type="match status" value="1"/>
</dbReference>
<dbReference type="NCBIfam" id="TIGR00231">
    <property type="entry name" value="small_GTP"/>
    <property type="match status" value="1"/>
</dbReference>
<evidence type="ECO:0000259" key="12">
    <source>
        <dbReference type="PROSITE" id="PS51709"/>
    </source>
</evidence>
<evidence type="ECO:0000256" key="10">
    <source>
        <dbReference type="HAMAP-Rule" id="MF_00379"/>
    </source>
</evidence>
<dbReference type="InterPro" id="IPR027266">
    <property type="entry name" value="TrmE/GcvT-like"/>
</dbReference>
<organism evidence="13 14">
    <name type="scientific">Mucilaginibacter xinganensis</name>
    <dbReference type="NCBI Taxonomy" id="1234841"/>
    <lineage>
        <taxon>Bacteria</taxon>
        <taxon>Pseudomonadati</taxon>
        <taxon>Bacteroidota</taxon>
        <taxon>Sphingobacteriia</taxon>
        <taxon>Sphingobacteriales</taxon>
        <taxon>Sphingobacteriaceae</taxon>
        <taxon>Mucilaginibacter</taxon>
    </lineage>
</organism>
<comment type="similarity">
    <text evidence="1 10 11">Belongs to the TRAFAC class TrmE-Era-EngA-EngB-Septin-like GTPase superfamily. TrmE GTPase family.</text>
</comment>
<evidence type="ECO:0000256" key="11">
    <source>
        <dbReference type="RuleBase" id="RU003313"/>
    </source>
</evidence>
<dbReference type="EMBL" id="CP022743">
    <property type="protein sequence ID" value="ASU34059.1"/>
    <property type="molecule type" value="Genomic_DNA"/>
</dbReference>
<dbReference type="InterPro" id="IPR027368">
    <property type="entry name" value="MnmE_dom2"/>
</dbReference>
<feature type="binding site" evidence="10">
    <location>
        <position position="232"/>
    </location>
    <ligand>
        <name>Mg(2+)</name>
        <dbReference type="ChEBI" id="CHEBI:18420"/>
    </ligand>
</feature>
<keyword evidence="3 10" id="KW-0819">tRNA processing</keyword>
<reference evidence="13 14" key="1">
    <citation type="submission" date="2017-08" db="EMBL/GenBank/DDBJ databases">
        <title>Complete genome sequence of Mucilaginibacter sp. strain BJC16-A31.</title>
        <authorList>
            <consortium name="Henan University of Science and Technology"/>
            <person name="You X."/>
        </authorList>
    </citation>
    <scope>NUCLEOTIDE SEQUENCE [LARGE SCALE GENOMIC DNA]</scope>
    <source>
        <strain evidence="13 14">BJC16-A31</strain>
    </source>
</reference>
<feature type="binding site" evidence="10">
    <location>
        <position position="228"/>
    </location>
    <ligand>
        <name>K(+)</name>
        <dbReference type="ChEBI" id="CHEBI:29103"/>
    </ligand>
</feature>
<dbReference type="Pfam" id="PF10396">
    <property type="entry name" value="TrmE_N"/>
    <property type="match status" value="1"/>
</dbReference>
<evidence type="ECO:0000256" key="6">
    <source>
        <dbReference type="ARBA" id="ARBA00022801"/>
    </source>
</evidence>
<accession>A0A223NVY9</accession>
<comment type="cofactor">
    <cofactor evidence="10">
        <name>K(+)</name>
        <dbReference type="ChEBI" id="CHEBI:29103"/>
    </cofactor>
    <text evidence="10">Binds 1 potassium ion per subunit.</text>
</comment>
<feature type="binding site" evidence="10">
    <location>
        <position position="249"/>
    </location>
    <ligand>
        <name>K(+)</name>
        <dbReference type="ChEBI" id="CHEBI:29103"/>
    </ligand>
</feature>
<dbReference type="Pfam" id="PF01926">
    <property type="entry name" value="MMR_HSR1"/>
    <property type="match status" value="1"/>
</dbReference>
<evidence type="ECO:0000256" key="7">
    <source>
        <dbReference type="ARBA" id="ARBA00022842"/>
    </source>
</evidence>
<comment type="caution">
    <text evidence="10">Lacks conserved residue(s) required for the propagation of feature annotation.</text>
</comment>
<feature type="binding site" evidence="10">
    <location>
        <begin position="228"/>
        <end position="233"/>
    </location>
    <ligand>
        <name>GTP</name>
        <dbReference type="ChEBI" id="CHEBI:37565"/>
    </ligand>
</feature>
<dbReference type="InterPro" id="IPR006073">
    <property type="entry name" value="GTP-bd"/>
</dbReference>